<dbReference type="InterPro" id="IPR010129">
    <property type="entry name" value="T1SS_HlyD"/>
</dbReference>
<evidence type="ECO:0000313" key="13">
    <source>
        <dbReference type="EMBL" id="KEA63190.1"/>
    </source>
</evidence>
<evidence type="ECO:0000256" key="3">
    <source>
        <dbReference type="ARBA" id="ARBA00022448"/>
    </source>
</evidence>
<dbReference type="GO" id="GO:0009306">
    <property type="term" value="P:protein secretion"/>
    <property type="evidence" value="ECO:0007669"/>
    <property type="project" value="InterPro"/>
</dbReference>
<dbReference type="InterPro" id="IPR006144">
    <property type="entry name" value="Secretion_HlyD_CS"/>
</dbReference>
<evidence type="ECO:0000256" key="5">
    <source>
        <dbReference type="ARBA" id="ARBA00022519"/>
    </source>
</evidence>
<dbReference type="PROSITE" id="PS00543">
    <property type="entry name" value="HLYD_FAMILY"/>
    <property type="match status" value="1"/>
</dbReference>
<dbReference type="eggNOG" id="COG0845">
    <property type="taxonomic scope" value="Bacteria"/>
</dbReference>
<dbReference type="Pfam" id="PF25994">
    <property type="entry name" value="HH_AprE"/>
    <property type="match status" value="1"/>
</dbReference>
<dbReference type="NCBIfam" id="TIGR01843">
    <property type="entry name" value="type_I_hlyD"/>
    <property type="match status" value="1"/>
</dbReference>
<dbReference type="PANTHER" id="PTHR30386:SF26">
    <property type="entry name" value="TRANSPORT PROTEIN COMB"/>
    <property type="match status" value="1"/>
</dbReference>
<dbReference type="OrthoDB" id="9775513at2"/>
<feature type="domain" description="AprE-like long alpha-helical hairpin" evidence="11">
    <location>
        <begin position="109"/>
        <end position="289"/>
    </location>
</feature>
<dbReference type="RefSeq" id="WP_036189114.1">
    <property type="nucleotide sequence ID" value="NZ_JMQN01000040.1"/>
</dbReference>
<dbReference type="Gene3D" id="2.40.30.170">
    <property type="match status" value="1"/>
</dbReference>
<evidence type="ECO:0000313" key="14">
    <source>
        <dbReference type="Proteomes" id="UP000028252"/>
    </source>
</evidence>
<dbReference type="PANTHER" id="PTHR30386">
    <property type="entry name" value="MEMBRANE FUSION SUBUNIT OF EMRAB-TOLC MULTIDRUG EFFLUX PUMP"/>
    <property type="match status" value="1"/>
</dbReference>
<keyword evidence="5 9" id="KW-0997">Cell inner membrane</keyword>
<comment type="similarity">
    <text evidence="2 9">Belongs to the membrane fusion protein (MFP) (TC 8.A.1) family.</text>
</comment>
<comment type="caution">
    <text evidence="13">The sequence shown here is derived from an EMBL/GenBank/DDBJ whole genome shotgun (WGS) entry which is preliminary data.</text>
</comment>
<dbReference type="InterPro" id="IPR058982">
    <property type="entry name" value="Beta-barrel_AprE"/>
</dbReference>
<keyword evidence="4 9" id="KW-1003">Cell membrane</keyword>
<evidence type="ECO:0000256" key="10">
    <source>
        <dbReference type="SAM" id="Coils"/>
    </source>
</evidence>
<organism evidence="13 14">
    <name type="scientific">Marinobacterium lacunae</name>
    <dbReference type="NCBI Taxonomy" id="1232683"/>
    <lineage>
        <taxon>Bacteria</taxon>
        <taxon>Pseudomonadati</taxon>
        <taxon>Pseudomonadota</taxon>
        <taxon>Gammaproteobacteria</taxon>
        <taxon>Oceanospirillales</taxon>
        <taxon>Oceanospirillaceae</taxon>
        <taxon>Marinobacterium</taxon>
    </lineage>
</organism>
<feature type="coiled-coil region" evidence="10">
    <location>
        <begin position="168"/>
        <end position="202"/>
    </location>
</feature>
<evidence type="ECO:0000256" key="4">
    <source>
        <dbReference type="ARBA" id="ARBA00022475"/>
    </source>
</evidence>
<keyword evidence="10" id="KW-0175">Coiled coil</keyword>
<dbReference type="PRINTS" id="PR01490">
    <property type="entry name" value="RTXTOXIND"/>
</dbReference>
<proteinExistence type="inferred from homology"/>
<dbReference type="InterPro" id="IPR050739">
    <property type="entry name" value="MFP"/>
</dbReference>
<evidence type="ECO:0000259" key="11">
    <source>
        <dbReference type="Pfam" id="PF25994"/>
    </source>
</evidence>
<evidence type="ECO:0000256" key="9">
    <source>
        <dbReference type="RuleBase" id="RU365093"/>
    </source>
</evidence>
<feature type="transmembrane region" description="Helical" evidence="9">
    <location>
        <begin position="33"/>
        <end position="51"/>
    </location>
</feature>
<dbReference type="SUPFAM" id="SSF111369">
    <property type="entry name" value="HlyD-like secretion proteins"/>
    <property type="match status" value="1"/>
</dbReference>
<keyword evidence="3 9" id="KW-0813">Transport</keyword>
<evidence type="ECO:0000256" key="2">
    <source>
        <dbReference type="ARBA" id="ARBA00009477"/>
    </source>
</evidence>
<keyword evidence="8 9" id="KW-0472">Membrane</keyword>
<evidence type="ECO:0000256" key="1">
    <source>
        <dbReference type="ARBA" id="ARBA00004377"/>
    </source>
</evidence>
<keyword evidence="7 9" id="KW-1133">Transmembrane helix</keyword>
<evidence type="ECO:0000256" key="6">
    <source>
        <dbReference type="ARBA" id="ARBA00022692"/>
    </source>
</evidence>
<dbReference type="Gene3D" id="2.40.50.100">
    <property type="match status" value="1"/>
</dbReference>
<name>A0A081FXD5_9GAMM</name>
<feature type="domain" description="AprE-like beta-barrel" evidence="12">
    <location>
        <begin position="332"/>
        <end position="420"/>
    </location>
</feature>
<sequence length="443" mass="50249">MKRKEVKLKQEDLGYTSSISEAMLEQAPKGASALLWAMALFILAAGVWANWATLDEITRGDGEIIPSRQLQVVQNLEGGIVSEILVHEGDLVEKGQVLMRIEDKRFVSSVKESEVRLFELKSKAARLAAEANGEPMETPKDFPEQYQYLLNQEVNLFATRQQELNANLAVLGQQRDQRRQELKEAESRRAQVRRSYDLLLQEMRITEPLLSEGVISEVEYLRLKRQVNDLRGELSSIELSLPRIQSTIEEIDQKRSEMELQFRNTARSELNDVLAERARLSETFSGMQDRIQRTDVRAPIKGTVKQLLINTIDGVVRPGDPLLNIVPWEDKLLIEARIRPSDIGQLKVGQPSMVKVSAYDFAIYGGLPAKLVYISPSTIVDEKDETFYQVRLETENPYLGENKNLPLIAGMTVSVDIVTGEKTVMQYLLKPITKARQRALTER</sequence>
<evidence type="ECO:0000256" key="7">
    <source>
        <dbReference type="ARBA" id="ARBA00022989"/>
    </source>
</evidence>
<protein>
    <recommendedName>
        <fullName evidence="9">Membrane fusion protein (MFP) family protein</fullName>
    </recommendedName>
</protein>
<evidence type="ECO:0000256" key="8">
    <source>
        <dbReference type="ARBA" id="ARBA00023136"/>
    </source>
</evidence>
<keyword evidence="14" id="KW-1185">Reference proteome</keyword>
<comment type="subcellular location">
    <subcellularLocation>
        <location evidence="1 9">Cell inner membrane</location>
        <topology evidence="1 9">Single-pass membrane protein</topology>
    </subcellularLocation>
</comment>
<dbReference type="InterPro" id="IPR058781">
    <property type="entry name" value="HH_AprE-like"/>
</dbReference>
<dbReference type="Gene3D" id="1.10.287.470">
    <property type="entry name" value="Helix hairpin bin"/>
    <property type="match status" value="1"/>
</dbReference>
<reference evidence="13 14" key="1">
    <citation type="submission" date="2014-04" db="EMBL/GenBank/DDBJ databases">
        <title>Marinobacterium kochiensis sp. nov., isolated from sediment sample collected from Kochi backwaters in Kerala, India.</title>
        <authorList>
            <person name="Singh A."/>
            <person name="Pinnaka A.K."/>
        </authorList>
    </citation>
    <scope>NUCLEOTIDE SEQUENCE [LARGE SCALE GENOMIC DNA]</scope>
    <source>
        <strain evidence="13 14">AK27</strain>
    </source>
</reference>
<keyword evidence="6 9" id="KW-0812">Transmembrane</keyword>
<dbReference type="Pfam" id="PF26002">
    <property type="entry name" value="Beta-barrel_AprE"/>
    <property type="match status" value="1"/>
</dbReference>
<dbReference type="Proteomes" id="UP000028252">
    <property type="component" value="Unassembled WGS sequence"/>
</dbReference>
<dbReference type="GO" id="GO:0005886">
    <property type="term" value="C:plasma membrane"/>
    <property type="evidence" value="ECO:0007669"/>
    <property type="project" value="UniProtKB-SubCell"/>
</dbReference>
<evidence type="ECO:0000259" key="12">
    <source>
        <dbReference type="Pfam" id="PF26002"/>
    </source>
</evidence>
<accession>A0A081FXD5</accession>
<dbReference type="EMBL" id="JMQN01000040">
    <property type="protein sequence ID" value="KEA63190.1"/>
    <property type="molecule type" value="Genomic_DNA"/>
</dbReference>
<dbReference type="STRING" id="1232683.ADIMK_2714"/>
<dbReference type="PATRIC" id="fig|1232683.4.peg.2667"/>
<dbReference type="AlphaFoldDB" id="A0A081FXD5"/>
<gene>
    <name evidence="13" type="ORF">ADIMK_2714</name>
</gene>